<accession>S8C1T4</accession>
<dbReference type="GO" id="GO:0071014">
    <property type="term" value="C:post-mRNA release spliceosomal complex"/>
    <property type="evidence" value="ECO:0007669"/>
    <property type="project" value="TreeGrafter"/>
</dbReference>
<dbReference type="OrthoDB" id="360327at2759"/>
<proteinExistence type="inferred from homology"/>
<name>S8C1T4_9LAMI</name>
<comment type="caution">
    <text evidence="3">The sequence shown here is derived from an EMBL/GenBank/DDBJ whole genome shotgun (WGS) entry which is preliminary data.</text>
</comment>
<dbReference type="Pfam" id="PF04502">
    <property type="entry name" value="Saf4_Yju2"/>
    <property type="match status" value="1"/>
</dbReference>
<feature type="non-terminal residue" evidence="3">
    <location>
        <position position="1"/>
    </location>
</feature>
<dbReference type="AlphaFoldDB" id="S8C1T4"/>
<gene>
    <name evidence="3" type="ORF">M569_14137</name>
</gene>
<dbReference type="Proteomes" id="UP000015453">
    <property type="component" value="Unassembled WGS sequence"/>
</dbReference>
<evidence type="ECO:0000313" key="4">
    <source>
        <dbReference type="Proteomes" id="UP000015453"/>
    </source>
</evidence>
<evidence type="ECO:0000256" key="2">
    <source>
        <dbReference type="SAM" id="MobiDB-lite"/>
    </source>
</evidence>
<sequence>DKSKMADPFKRLEHAEGDLKKKKEAEPVLVRLQRISDSRHLDDYALNKSLRGRLRDQKKRVAMEEADSRKAGLGIRLLPASEQDAVAASRVRFATKFDKNRRDKRALIHGASIFSESVNARNGDLQAKRRKIDASAASKLLLGG</sequence>
<feature type="non-terminal residue" evidence="3">
    <location>
        <position position="144"/>
    </location>
</feature>
<evidence type="ECO:0000313" key="3">
    <source>
        <dbReference type="EMBL" id="EPS60664.1"/>
    </source>
</evidence>
<feature type="region of interest" description="Disordered" evidence="2">
    <location>
        <begin position="1"/>
        <end position="20"/>
    </location>
</feature>
<comment type="similarity">
    <text evidence="1">Belongs to the CWC16 family.</text>
</comment>
<keyword evidence="4" id="KW-1185">Reference proteome</keyword>
<dbReference type="GO" id="GO:0000398">
    <property type="term" value="P:mRNA splicing, via spliceosome"/>
    <property type="evidence" value="ECO:0007669"/>
    <property type="project" value="InterPro"/>
</dbReference>
<evidence type="ECO:0000256" key="1">
    <source>
        <dbReference type="ARBA" id="ARBA00005595"/>
    </source>
</evidence>
<dbReference type="PANTHER" id="PTHR12111:SF2">
    <property type="entry name" value="SPLICING FACTOR YJU2B-RELATED"/>
    <property type="match status" value="1"/>
</dbReference>
<organism evidence="3 4">
    <name type="scientific">Genlisea aurea</name>
    <dbReference type="NCBI Taxonomy" id="192259"/>
    <lineage>
        <taxon>Eukaryota</taxon>
        <taxon>Viridiplantae</taxon>
        <taxon>Streptophyta</taxon>
        <taxon>Embryophyta</taxon>
        <taxon>Tracheophyta</taxon>
        <taxon>Spermatophyta</taxon>
        <taxon>Magnoliopsida</taxon>
        <taxon>eudicotyledons</taxon>
        <taxon>Gunneridae</taxon>
        <taxon>Pentapetalae</taxon>
        <taxon>asterids</taxon>
        <taxon>lamiids</taxon>
        <taxon>Lamiales</taxon>
        <taxon>Lentibulariaceae</taxon>
        <taxon>Genlisea</taxon>
    </lineage>
</organism>
<dbReference type="PANTHER" id="PTHR12111">
    <property type="entry name" value="SPLICING FACTOR YJU2"/>
    <property type="match status" value="1"/>
</dbReference>
<dbReference type="EMBL" id="AUSU01007386">
    <property type="protein sequence ID" value="EPS60664.1"/>
    <property type="molecule type" value="Genomic_DNA"/>
</dbReference>
<reference evidence="3 4" key="1">
    <citation type="journal article" date="2013" name="BMC Genomics">
        <title>The miniature genome of a carnivorous plant Genlisea aurea contains a low number of genes and short non-coding sequences.</title>
        <authorList>
            <person name="Leushkin E.V."/>
            <person name="Sutormin R.A."/>
            <person name="Nabieva E.R."/>
            <person name="Penin A.A."/>
            <person name="Kondrashov A.S."/>
            <person name="Logacheva M.D."/>
        </authorList>
    </citation>
    <scope>NUCLEOTIDE SEQUENCE [LARGE SCALE GENOMIC DNA]</scope>
</reference>
<dbReference type="GO" id="GO:0005684">
    <property type="term" value="C:U2-type spliceosomal complex"/>
    <property type="evidence" value="ECO:0007669"/>
    <property type="project" value="TreeGrafter"/>
</dbReference>
<protein>
    <submittedName>
        <fullName evidence="3">Uncharacterized protein</fullName>
    </submittedName>
</protein>
<dbReference type="InterPro" id="IPR007590">
    <property type="entry name" value="Saf4/Yju2"/>
</dbReference>